<feature type="domain" description="ATP-grasp fold RimK-type" evidence="1">
    <location>
        <begin position="213"/>
        <end position="299"/>
    </location>
</feature>
<dbReference type="GO" id="GO:0016879">
    <property type="term" value="F:ligase activity, forming carbon-nitrogen bonds"/>
    <property type="evidence" value="ECO:0007669"/>
    <property type="project" value="TreeGrafter"/>
</dbReference>
<dbReference type="PANTHER" id="PTHR21621:SF0">
    <property type="entry name" value="BETA-CITRYLGLUTAMATE SYNTHASE B-RELATED"/>
    <property type="match status" value="1"/>
</dbReference>
<dbReference type="Proteomes" id="UP000016714">
    <property type="component" value="Chromosome 1"/>
</dbReference>
<proteinExistence type="predicted"/>
<dbReference type="SUPFAM" id="SSF56059">
    <property type="entry name" value="Glutathione synthetase ATP-binding domain-like"/>
    <property type="match status" value="1"/>
</dbReference>
<dbReference type="RefSeq" id="WP_005379479.1">
    <property type="nucleotide sequence ID" value="NC_022349.1"/>
</dbReference>
<dbReference type="Gene3D" id="3.30.470.20">
    <property type="entry name" value="ATP-grasp fold, B domain"/>
    <property type="match status" value="1"/>
</dbReference>
<dbReference type="KEGG" id="vag:N646_2408"/>
<organism evidence="2 3">
    <name type="scientific">Vibrio alginolyticus (strain ATCC 17749 / DSM 2171 / NBRC 15630 / NCIMB 1903 / NCTC 12160 / XII-53)</name>
    <dbReference type="NCBI Taxonomy" id="1219076"/>
    <lineage>
        <taxon>Bacteria</taxon>
        <taxon>Pseudomonadati</taxon>
        <taxon>Pseudomonadota</taxon>
        <taxon>Gammaproteobacteria</taxon>
        <taxon>Vibrionales</taxon>
        <taxon>Vibrionaceae</taxon>
        <taxon>Vibrio</taxon>
    </lineage>
</organism>
<dbReference type="HOGENOM" id="CLU_803313_0_0_6"/>
<dbReference type="GO" id="GO:0005737">
    <property type="term" value="C:cytoplasm"/>
    <property type="evidence" value="ECO:0007669"/>
    <property type="project" value="TreeGrafter"/>
</dbReference>
<reference evidence="2 3" key="1">
    <citation type="journal article" date="2015" name="Genome Announc.">
        <title>Complete genome sequence of Vibrio alginolyticus ATCC 17749.</title>
        <authorList>
            <person name="Liu X.F."/>
            <person name="Cao Y."/>
            <person name="Zhang H.L."/>
            <person name="Chen Y.J."/>
            <person name="Hu C.J."/>
        </authorList>
    </citation>
    <scope>NUCLEOTIDE SEQUENCE [LARGE SCALE GENOMIC DNA]</scope>
    <source>
        <strain evidence="3">ATCC 17749 / DSM 2171 / NBRC 15630 / NCIMB 1903 / NCTC 12160 / XII-53</strain>
    </source>
</reference>
<dbReference type="InterPro" id="IPR013815">
    <property type="entry name" value="ATP_grasp_subdomain_1"/>
</dbReference>
<gene>
    <name evidence="2" type="ORF">N646_2408</name>
</gene>
<evidence type="ECO:0000259" key="1">
    <source>
        <dbReference type="Pfam" id="PF08443"/>
    </source>
</evidence>
<evidence type="ECO:0000313" key="3">
    <source>
        <dbReference type="Proteomes" id="UP000016714"/>
    </source>
</evidence>
<dbReference type="InterPro" id="IPR013651">
    <property type="entry name" value="ATP-grasp_RimK-type"/>
</dbReference>
<protein>
    <recommendedName>
        <fullName evidence="1">ATP-grasp fold RimK-type domain-containing protein</fullName>
    </recommendedName>
</protein>
<dbReference type="AlphaFoldDB" id="A0A2I3CE63"/>
<dbReference type="PANTHER" id="PTHR21621">
    <property type="entry name" value="RIBOSOMAL PROTEIN S6 MODIFICATION PROTEIN"/>
    <property type="match status" value="1"/>
</dbReference>
<dbReference type="EMBL" id="CP006718">
    <property type="protein sequence ID" value="AGV18220.1"/>
    <property type="molecule type" value="Genomic_DNA"/>
</dbReference>
<dbReference type="Gene3D" id="3.30.1490.20">
    <property type="entry name" value="ATP-grasp fold, A domain"/>
    <property type="match status" value="1"/>
</dbReference>
<dbReference type="Pfam" id="PF08443">
    <property type="entry name" value="RimK"/>
    <property type="match status" value="1"/>
</dbReference>
<name>A0A2I3CE63_VIBAX</name>
<evidence type="ECO:0000313" key="2">
    <source>
        <dbReference type="EMBL" id="AGV18220.1"/>
    </source>
</evidence>
<accession>A0A2I3CE63</accession>
<sequence>MLAIHSRSGSFSDKWIDYCQLNDINYKIVDCYSDDIIEQLEGCYGVMWHWGHNDHRAVLFARQLSYSLAAAGKRVFPDPATAWHFDDKVGQKYLLEAIKAPLVPSHVFYDKDVALNWASTTTFPTVFKLRGGAGAENVHIVRSESEAQKFIRKAFGKGYKVKNRINFLKERYWHFKRDKTLSSFLNISKGFARLVIPKEAEKNFPVERNYAYFQEFIPNNDHDIRIIVIGKRAFAIKRMVREGDFRASGSGNIIYDPHQIPKECLKIAFDVTKKLNSQCLAFDFVTLDDKPLIVELSYSFARKGYLDCPGYWNNELEWIEGAFSPEFFMIEDFISKKL</sequence>
<dbReference type="GO" id="GO:0005524">
    <property type="term" value="F:ATP binding"/>
    <property type="evidence" value="ECO:0007669"/>
    <property type="project" value="InterPro"/>
</dbReference>